<organism evidence="3 4">
    <name type="scientific">Ancylostoma caninum</name>
    <name type="common">Dog hookworm</name>
    <dbReference type="NCBI Taxonomy" id="29170"/>
    <lineage>
        <taxon>Eukaryota</taxon>
        <taxon>Metazoa</taxon>
        <taxon>Ecdysozoa</taxon>
        <taxon>Nematoda</taxon>
        <taxon>Chromadorea</taxon>
        <taxon>Rhabditida</taxon>
        <taxon>Rhabditina</taxon>
        <taxon>Rhabditomorpha</taxon>
        <taxon>Strongyloidea</taxon>
        <taxon>Ancylostomatidae</taxon>
        <taxon>Ancylostomatinae</taxon>
        <taxon>Ancylostoma</taxon>
    </lineage>
</organism>
<dbReference type="InterPro" id="IPR009003">
    <property type="entry name" value="Peptidase_S1_PA"/>
</dbReference>
<dbReference type="OrthoDB" id="5817764at2759"/>
<feature type="domain" description="Peptidase S1" evidence="2">
    <location>
        <begin position="33"/>
        <end position="67"/>
    </location>
</feature>
<sequence length="70" mass="7345">MFRAVLAALLLQRTVVGVLNGVSLSPRETRSLVKLSSSFPHLQGEAVCGGVFIAPNAVLTAAHCVLDNDL</sequence>
<dbReference type="AlphaFoldDB" id="A0A368GRH5"/>
<gene>
    <name evidence="3" type="ORF">ANCCAN_07764</name>
</gene>
<keyword evidence="4" id="KW-1185">Reference proteome</keyword>
<dbReference type="InterPro" id="IPR043504">
    <property type="entry name" value="Peptidase_S1_PA_chymotrypsin"/>
</dbReference>
<evidence type="ECO:0000313" key="4">
    <source>
        <dbReference type="Proteomes" id="UP000252519"/>
    </source>
</evidence>
<dbReference type="GO" id="GO:0006508">
    <property type="term" value="P:proteolysis"/>
    <property type="evidence" value="ECO:0007669"/>
    <property type="project" value="InterPro"/>
</dbReference>
<comment type="caution">
    <text evidence="3">The sequence shown here is derived from an EMBL/GenBank/DDBJ whole genome shotgun (WGS) entry which is preliminary data.</text>
</comment>
<dbReference type="GO" id="GO:0004252">
    <property type="term" value="F:serine-type endopeptidase activity"/>
    <property type="evidence" value="ECO:0007669"/>
    <property type="project" value="InterPro"/>
</dbReference>
<reference evidence="3 4" key="1">
    <citation type="submission" date="2014-10" db="EMBL/GenBank/DDBJ databases">
        <title>Draft genome of the hookworm Ancylostoma caninum.</title>
        <authorList>
            <person name="Mitreva M."/>
        </authorList>
    </citation>
    <scope>NUCLEOTIDE SEQUENCE [LARGE SCALE GENOMIC DNA]</scope>
    <source>
        <strain evidence="3 4">Baltimore</strain>
    </source>
</reference>
<evidence type="ECO:0000256" key="1">
    <source>
        <dbReference type="SAM" id="SignalP"/>
    </source>
</evidence>
<keyword evidence="1" id="KW-0732">Signal</keyword>
<dbReference type="Pfam" id="PF00089">
    <property type="entry name" value="Trypsin"/>
    <property type="match status" value="1"/>
</dbReference>
<proteinExistence type="predicted"/>
<name>A0A368GRH5_ANCCA</name>
<evidence type="ECO:0000259" key="2">
    <source>
        <dbReference type="Pfam" id="PF00089"/>
    </source>
</evidence>
<evidence type="ECO:0000313" key="3">
    <source>
        <dbReference type="EMBL" id="RCN46218.1"/>
    </source>
</evidence>
<dbReference type="Gene3D" id="2.40.10.10">
    <property type="entry name" value="Trypsin-like serine proteases"/>
    <property type="match status" value="1"/>
</dbReference>
<dbReference type="EMBL" id="JOJR01000084">
    <property type="protein sequence ID" value="RCN46218.1"/>
    <property type="molecule type" value="Genomic_DNA"/>
</dbReference>
<dbReference type="Proteomes" id="UP000252519">
    <property type="component" value="Unassembled WGS sequence"/>
</dbReference>
<protein>
    <recommendedName>
        <fullName evidence="2">Peptidase S1 domain-containing protein</fullName>
    </recommendedName>
</protein>
<feature type="signal peptide" evidence="1">
    <location>
        <begin position="1"/>
        <end position="17"/>
    </location>
</feature>
<dbReference type="InterPro" id="IPR001254">
    <property type="entry name" value="Trypsin_dom"/>
</dbReference>
<feature type="chain" id="PRO_5016909167" description="Peptidase S1 domain-containing protein" evidence="1">
    <location>
        <begin position="18"/>
        <end position="70"/>
    </location>
</feature>
<accession>A0A368GRH5</accession>
<dbReference type="SUPFAM" id="SSF50494">
    <property type="entry name" value="Trypsin-like serine proteases"/>
    <property type="match status" value="1"/>
</dbReference>
<dbReference type="STRING" id="29170.A0A368GRH5"/>